<organism evidence="2 3">
    <name type="scientific">Sphingobacterium kitahiroshimense</name>
    <dbReference type="NCBI Taxonomy" id="470446"/>
    <lineage>
        <taxon>Bacteria</taxon>
        <taxon>Pseudomonadati</taxon>
        <taxon>Bacteroidota</taxon>
        <taxon>Sphingobacteriia</taxon>
        <taxon>Sphingobacteriales</taxon>
        <taxon>Sphingobacteriaceae</taxon>
        <taxon>Sphingobacterium</taxon>
    </lineage>
</organism>
<feature type="transmembrane region" description="Helical" evidence="1">
    <location>
        <begin position="35"/>
        <end position="55"/>
    </location>
</feature>
<sequence>MIYKGWGFIALLIPVCAILVGIYFFGTNGNSSLQLFLYSLLASTPILFILGIIMNKNASHEMWFIPVQYWGIIWAVIALVLLALKNMNII</sequence>
<name>A0ABV0BXD3_9SPHI</name>
<keyword evidence="1" id="KW-1133">Transmembrane helix</keyword>
<dbReference type="RefSeq" id="WP_346582029.1">
    <property type="nucleotide sequence ID" value="NZ_JBDJNQ010000009.1"/>
</dbReference>
<keyword evidence="1" id="KW-0472">Membrane</keyword>
<accession>A0ABV0BXD3</accession>
<keyword evidence="3" id="KW-1185">Reference proteome</keyword>
<dbReference type="Proteomes" id="UP001409291">
    <property type="component" value="Unassembled WGS sequence"/>
</dbReference>
<evidence type="ECO:0000256" key="1">
    <source>
        <dbReference type="SAM" id="Phobius"/>
    </source>
</evidence>
<proteinExistence type="predicted"/>
<gene>
    <name evidence="2" type="ORF">ABE541_18500</name>
</gene>
<reference evidence="2 3" key="1">
    <citation type="submission" date="2024-04" db="EMBL/GenBank/DDBJ databases">
        <title>WGS of bacteria from Torrens River.</title>
        <authorList>
            <person name="Wyrsch E.R."/>
            <person name="Drigo B."/>
        </authorList>
    </citation>
    <scope>NUCLEOTIDE SEQUENCE [LARGE SCALE GENOMIC DNA]</scope>
    <source>
        <strain evidence="2 3">TWI391</strain>
    </source>
</reference>
<keyword evidence="1" id="KW-0812">Transmembrane</keyword>
<evidence type="ECO:0000313" key="3">
    <source>
        <dbReference type="Proteomes" id="UP001409291"/>
    </source>
</evidence>
<feature type="transmembrane region" description="Helical" evidence="1">
    <location>
        <begin position="67"/>
        <end position="84"/>
    </location>
</feature>
<evidence type="ECO:0000313" key="2">
    <source>
        <dbReference type="EMBL" id="MEN5379262.1"/>
    </source>
</evidence>
<feature type="transmembrane region" description="Helical" evidence="1">
    <location>
        <begin position="6"/>
        <end position="26"/>
    </location>
</feature>
<comment type="caution">
    <text evidence="2">The sequence shown here is derived from an EMBL/GenBank/DDBJ whole genome shotgun (WGS) entry which is preliminary data.</text>
</comment>
<protein>
    <submittedName>
        <fullName evidence="2">Uncharacterized protein</fullName>
    </submittedName>
</protein>
<dbReference type="EMBL" id="JBDJNQ010000009">
    <property type="protein sequence ID" value="MEN5379262.1"/>
    <property type="molecule type" value="Genomic_DNA"/>
</dbReference>